<accession>A0A4R2P2F8</accession>
<evidence type="ECO:0000313" key="2">
    <source>
        <dbReference type="Proteomes" id="UP000295416"/>
    </source>
</evidence>
<gene>
    <name evidence="1" type="ORF">EV207_11425</name>
</gene>
<name>A0A4R2P2F8_9BACL</name>
<dbReference type="EMBL" id="SLXK01000014">
    <property type="protein sequence ID" value="TCP28903.1"/>
    <property type="molecule type" value="Genomic_DNA"/>
</dbReference>
<evidence type="ECO:0000313" key="1">
    <source>
        <dbReference type="EMBL" id="TCP28903.1"/>
    </source>
</evidence>
<organism evidence="1 2">
    <name type="scientific">Scopulibacillus darangshiensis</name>
    <dbReference type="NCBI Taxonomy" id="442528"/>
    <lineage>
        <taxon>Bacteria</taxon>
        <taxon>Bacillati</taxon>
        <taxon>Bacillota</taxon>
        <taxon>Bacilli</taxon>
        <taxon>Bacillales</taxon>
        <taxon>Sporolactobacillaceae</taxon>
        <taxon>Scopulibacillus</taxon>
    </lineage>
</organism>
<dbReference type="Proteomes" id="UP000295416">
    <property type="component" value="Unassembled WGS sequence"/>
</dbReference>
<comment type="caution">
    <text evidence="1">The sequence shown here is derived from an EMBL/GenBank/DDBJ whole genome shotgun (WGS) entry which is preliminary data.</text>
</comment>
<dbReference type="AlphaFoldDB" id="A0A4R2P2F8"/>
<protein>
    <submittedName>
        <fullName evidence="1">Uncharacterized protein</fullName>
    </submittedName>
</protein>
<keyword evidence="2" id="KW-1185">Reference proteome</keyword>
<proteinExistence type="predicted"/>
<reference evidence="1 2" key="1">
    <citation type="submission" date="2019-03" db="EMBL/GenBank/DDBJ databases">
        <title>Genomic Encyclopedia of Type Strains, Phase IV (KMG-IV): sequencing the most valuable type-strain genomes for metagenomic binning, comparative biology and taxonomic classification.</title>
        <authorList>
            <person name="Goeker M."/>
        </authorList>
    </citation>
    <scope>NUCLEOTIDE SEQUENCE [LARGE SCALE GENOMIC DNA]</scope>
    <source>
        <strain evidence="1 2">DSM 19377</strain>
    </source>
</reference>
<sequence>MSVNITFGAINSNNMTTDCSIAIGENNQVGWSAHGKFNYANGWLYGVSVNSGIFNNMIDNDVVDTPIMDNDGIPSSQAQGL</sequence>